<dbReference type="Proteomes" id="UP000195402">
    <property type="component" value="Unassembled WGS sequence"/>
</dbReference>
<reference evidence="1 2" key="1">
    <citation type="journal article" date="2017" name="Mol. Plant">
        <title>The Genome of Medicinal Plant Macleaya cordata Provides New Insights into Benzylisoquinoline Alkaloids Metabolism.</title>
        <authorList>
            <person name="Liu X."/>
            <person name="Liu Y."/>
            <person name="Huang P."/>
            <person name="Ma Y."/>
            <person name="Qing Z."/>
            <person name="Tang Q."/>
            <person name="Cao H."/>
            <person name="Cheng P."/>
            <person name="Zheng Y."/>
            <person name="Yuan Z."/>
            <person name="Zhou Y."/>
            <person name="Liu J."/>
            <person name="Tang Z."/>
            <person name="Zhuo Y."/>
            <person name="Zhang Y."/>
            <person name="Yu L."/>
            <person name="Huang J."/>
            <person name="Yang P."/>
            <person name="Peng Q."/>
            <person name="Zhang J."/>
            <person name="Jiang W."/>
            <person name="Zhang Z."/>
            <person name="Lin K."/>
            <person name="Ro D.K."/>
            <person name="Chen X."/>
            <person name="Xiong X."/>
            <person name="Shang Y."/>
            <person name="Huang S."/>
            <person name="Zeng J."/>
        </authorList>
    </citation>
    <scope>NUCLEOTIDE SEQUENCE [LARGE SCALE GENOMIC DNA]</scope>
    <source>
        <strain evidence="2">cv. BLH2017</strain>
        <tissue evidence="1">Root</tissue>
    </source>
</reference>
<proteinExistence type="predicted"/>
<evidence type="ECO:0000313" key="2">
    <source>
        <dbReference type="Proteomes" id="UP000195402"/>
    </source>
</evidence>
<dbReference type="InParanoid" id="A0A200R9M8"/>
<accession>A0A200R9M8</accession>
<name>A0A200R9M8_MACCD</name>
<gene>
    <name evidence="1" type="ORF">BVC80_9055g31</name>
</gene>
<dbReference type="EMBL" id="MVGT01000187">
    <property type="protein sequence ID" value="OVA19400.1"/>
    <property type="molecule type" value="Genomic_DNA"/>
</dbReference>
<dbReference type="AlphaFoldDB" id="A0A200R9M8"/>
<evidence type="ECO:0000313" key="1">
    <source>
        <dbReference type="EMBL" id="OVA19400.1"/>
    </source>
</evidence>
<organism evidence="1 2">
    <name type="scientific">Macleaya cordata</name>
    <name type="common">Five-seeded plume-poppy</name>
    <name type="synonym">Bocconia cordata</name>
    <dbReference type="NCBI Taxonomy" id="56857"/>
    <lineage>
        <taxon>Eukaryota</taxon>
        <taxon>Viridiplantae</taxon>
        <taxon>Streptophyta</taxon>
        <taxon>Embryophyta</taxon>
        <taxon>Tracheophyta</taxon>
        <taxon>Spermatophyta</taxon>
        <taxon>Magnoliopsida</taxon>
        <taxon>Ranunculales</taxon>
        <taxon>Papaveraceae</taxon>
        <taxon>Papaveroideae</taxon>
        <taxon>Macleaya</taxon>
    </lineage>
</organism>
<comment type="caution">
    <text evidence="1">The sequence shown here is derived from an EMBL/GenBank/DDBJ whole genome shotgun (WGS) entry which is preliminary data.</text>
</comment>
<sequence>MTALRFAWVMRSNHRCVTVSKDRKPENSSRCCHVAWLCPYPRRVPLTQGLTNLACLDTGGVTGDVATLSLCTEAGAEAIVLLGVAEALLDGNDTTILEKGIEVIVVHTETDVPLVRLDCSFETSL</sequence>
<keyword evidence="2" id="KW-1185">Reference proteome</keyword>
<protein>
    <submittedName>
        <fullName evidence="1">Uncharacterized protein</fullName>
    </submittedName>
</protein>